<dbReference type="Proteomes" id="UP000242638">
    <property type="component" value="Unassembled WGS sequence"/>
</dbReference>
<evidence type="ECO:0000256" key="6">
    <source>
        <dbReference type="PROSITE-ProRule" id="PRU00076"/>
    </source>
</evidence>
<sequence length="756" mass="82175">QVCRPLCSLCDCDQGRCVLNNASSYMCICAHGWSGQNCRINVNDCVQHWCQNGATCVDEIDAVTFTALPLGLREIFYCLCPSGYTGVYCEQDIDYCVDSRCSEHGVCLDQRYNFTCRCMLGYEGPLCDVEANECNSFPCSNGATCEDLISDYRCHCPPGFEGYGGAFCEVNLNECESKPCQNGGICVDDLDQYRCLCSEGKFQEMYKKKKKNLIQQTVLLVFTDIHAPTPMLFFFFSGFGGFNCEINRDECVHGYCANNSTCIDLVADYECICPSGFGGEHKETAYSTSLSSLILPFSGYSGGDCSSSVNQCVSNPCDPEGTILCEELKSTYRCVCHHGNTGTHCETPINHCVDGLCQHGSVCVDLSRGFKCDCLPGGFTLQLKQSLYALCKSGLSSSGWCLCFCEINNDDCELDPCGLLSICKDSLNGYNCFCAPGFIGNNCEIEVNECLSHPCENGGSCIDELNSFSCDCPAGITGNFCEVNIDECISSPCQHNATCVDLLHGYKCGFSGPRCEINVDECSSSPCFHGFCYDGKKHYDCVCQSGWEGKYCQREIDECLSLPCKNNATCTDLLDGHCPQNSHQIFNKCIKRSCLETAICPSTDSGDNELQMASKTNETINGSQHEKVSGDLGLIGEESQWCSFGLCPALTGDTQKCFCSPGWTGVDCAQDVNECDSGPCLNGARCTQSDIPGEFSCTCSPFFTGLLCDLPYDPCDSLHNPCLHDSTCLTRSNGTASCRCSAGERALCSSLIVSLL</sequence>
<dbReference type="InterPro" id="IPR000742">
    <property type="entry name" value="EGF"/>
</dbReference>
<dbReference type="PROSITE" id="PS00010">
    <property type="entry name" value="ASX_HYDROXYL"/>
    <property type="match status" value="8"/>
</dbReference>
<feature type="domain" description="EGF-like" evidence="7">
    <location>
        <begin position="408"/>
        <end position="444"/>
    </location>
</feature>
<dbReference type="InterPro" id="IPR009030">
    <property type="entry name" value="Growth_fac_rcpt_cys_sf"/>
</dbReference>
<reference evidence="8" key="3">
    <citation type="submission" date="2025-09" db="UniProtKB">
        <authorList>
            <consortium name="Ensembl"/>
        </authorList>
    </citation>
    <scope>IDENTIFICATION</scope>
    <source>
        <strain evidence="8">Guanapo</strain>
    </source>
</reference>
<feature type="domain" description="EGF-like" evidence="7">
    <location>
        <begin position="130"/>
        <end position="169"/>
    </location>
</feature>
<dbReference type="Pfam" id="PF23106">
    <property type="entry name" value="EGF_Teneurin"/>
    <property type="match status" value="1"/>
</dbReference>
<evidence type="ECO:0000256" key="4">
    <source>
        <dbReference type="ARBA" id="ARBA00023157"/>
    </source>
</evidence>
<dbReference type="PROSITE" id="PS01186">
    <property type="entry name" value="EGF_2"/>
    <property type="match status" value="7"/>
</dbReference>
<dbReference type="Gene3D" id="2.10.25.10">
    <property type="entry name" value="Laminin"/>
    <property type="match status" value="14"/>
</dbReference>
<evidence type="ECO:0000313" key="9">
    <source>
        <dbReference type="Proteomes" id="UP000242638"/>
    </source>
</evidence>
<dbReference type="SMART" id="SM00181">
    <property type="entry name" value="EGF"/>
    <property type="match status" value="16"/>
</dbReference>
<dbReference type="FunFam" id="2.10.25.10:FF:000327">
    <property type="entry name" value="neurogenic locus notch homolog protein 4"/>
    <property type="match status" value="1"/>
</dbReference>
<keyword evidence="2" id="KW-0732">Signal</keyword>
<accession>A0A3P9QGN3</accession>
<evidence type="ECO:0000256" key="2">
    <source>
        <dbReference type="ARBA" id="ARBA00022729"/>
    </source>
</evidence>
<dbReference type="GO" id="GO:1901222">
    <property type="term" value="P:regulation of non-canonical NF-kappaB signal transduction"/>
    <property type="evidence" value="ECO:0007669"/>
    <property type="project" value="UniProtKB-ARBA"/>
</dbReference>
<dbReference type="InterPro" id="IPR000152">
    <property type="entry name" value="EGF-type_Asp/Asn_hydroxyl_site"/>
</dbReference>
<feature type="domain" description="EGF-like" evidence="7">
    <location>
        <begin position="484"/>
        <end position="516"/>
    </location>
</feature>
<dbReference type="InterPro" id="IPR001881">
    <property type="entry name" value="EGF-like_Ca-bd_dom"/>
</dbReference>
<feature type="disulfide bond" evidence="6">
    <location>
        <begin position="80"/>
        <end position="89"/>
    </location>
</feature>
<feature type="disulfide bond" evidence="6">
    <location>
        <begin position="522"/>
        <end position="532"/>
    </location>
</feature>
<feature type="domain" description="EGF-like" evidence="7">
    <location>
        <begin position="41"/>
        <end position="90"/>
    </location>
</feature>
<dbReference type="GO" id="GO:0048731">
    <property type="term" value="P:system development"/>
    <property type="evidence" value="ECO:0007669"/>
    <property type="project" value="UniProtKB-ARBA"/>
</dbReference>
<dbReference type="GO" id="GO:0016020">
    <property type="term" value="C:membrane"/>
    <property type="evidence" value="ECO:0007669"/>
    <property type="project" value="UniProtKB-ARBA"/>
</dbReference>
<feature type="disulfide bond" evidence="6">
    <location>
        <begin position="336"/>
        <end position="345"/>
    </location>
</feature>
<feature type="domain" description="EGF-like" evidence="7">
    <location>
        <begin position="446"/>
        <end position="482"/>
    </location>
</feature>
<dbReference type="CDD" id="cd00054">
    <property type="entry name" value="EGF_CA"/>
    <property type="match status" value="6"/>
</dbReference>
<keyword evidence="4 6" id="KW-1015">Disulfide bond</keyword>
<dbReference type="FunFam" id="2.10.25.10:FF:000031">
    <property type="entry name" value="neurogenic locus notch homolog protein 3"/>
    <property type="match status" value="1"/>
</dbReference>
<feature type="disulfide bond" evidence="6">
    <location>
        <begin position="472"/>
        <end position="481"/>
    </location>
</feature>
<evidence type="ECO:0000256" key="5">
    <source>
        <dbReference type="ARBA" id="ARBA00023180"/>
    </source>
</evidence>
<dbReference type="Pfam" id="PF00008">
    <property type="entry name" value="EGF"/>
    <property type="match status" value="3"/>
</dbReference>
<comment type="caution">
    <text evidence="6">Lacks conserved residue(s) required for the propagation of feature annotation.</text>
</comment>
<organism evidence="8 9">
    <name type="scientific">Poecilia reticulata</name>
    <name type="common">Guppy</name>
    <name type="synonym">Acanthophacelus reticulatus</name>
    <dbReference type="NCBI Taxonomy" id="8081"/>
    <lineage>
        <taxon>Eukaryota</taxon>
        <taxon>Metazoa</taxon>
        <taxon>Chordata</taxon>
        <taxon>Craniata</taxon>
        <taxon>Vertebrata</taxon>
        <taxon>Euteleostomi</taxon>
        <taxon>Actinopterygii</taxon>
        <taxon>Neopterygii</taxon>
        <taxon>Teleostei</taxon>
        <taxon>Neoteleostei</taxon>
        <taxon>Acanthomorphata</taxon>
        <taxon>Ovalentaria</taxon>
        <taxon>Atherinomorphae</taxon>
        <taxon>Cyprinodontiformes</taxon>
        <taxon>Poeciliidae</taxon>
        <taxon>Poeciliinae</taxon>
        <taxon>Poecilia</taxon>
    </lineage>
</organism>
<feature type="domain" description="EGF-like" evidence="7">
    <location>
        <begin position="711"/>
        <end position="749"/>
    </location>
</feature>
<name>A0A3P9QGN3_POERE</name>
<dbReference type="OMA" id="YNINECM"/>
<dbReference type="GO" id="GO:0005509">
    <property type="term" value="F:calcium ion binding"/>
    <property type="evidence" value="ECO:0007669"/>
    <property type="project" value="InterPro"/>
</dbReference>
<evidence type="ECO:0000259" key="7">
    <source>
        <dbReference type="PROSITE" id="PS50026"/>
    </source>
</evidence>
<dbReference type="PROSITE" id="PS01187">
    <property type="entry name" value="EGF_CA"/>
    <property type="match status" value="4"/>
</dbReference>
<feature type="disulfide bond" evidence="6">
    <location>
        <begin position="543"/>
        <end position="552"/>
    </location>
</feature>
<feature type="disulfide bond" evidence="6">
    <location>
        <begin position="680"/>
        <end position="697"/>
    </location>
</feature>
<dbReference type="AlphaFoldDB" id="A0A3P9QGN3"/>
<dbReference type="Ensembl" id="ENSPRET00000033679.1">
    <property type="protein sequence ID" value="ENSPREP00000033301.1"/>
    <property type="gene ID" value="ENSPREG00000022561.1"/>
</dbReference>
<dbReference type="SMART" id="SM00179">
    <property type="entry name" value="EGF_CA"/>
    <property type="match status" value="14"/>
</dbReference>
<dbReference type="STRING" id="8081.ENSPREP00000033301"/>
<dbReference type="FunFam" id="2.10.25.10:FF:000472">
    <property type="entry name" value="Uncharacterized protein, isoform A"/>
    <property type="match status" value="1"/>
</dbReference>
<dbReference type="PANTHER" id="PTHR24049">
    <property type="entry name" value="CRUMBS FAMILY MEMBER"/>
    <property type="match status" value="1"/>
</dbReference>
<dbReference type="InterPro" id="IPR051022">
    <property type="entry name" value="Notch_Cell-Fate_Det"/>
</dbReference>
<feature type="disulfide bond" evidence="6">
    <location>
        <begin position="118"/>
        <end position="127"/>
    </location>
</feature>
<feature type="domain" description="EGF-like" evidence="7">
    <location>
        <begin position="92"/>
        <end position="128"/>
    </location>
</feature>
<dbReference type="GeneTree" id="ENSGT00940000165329"/>
<proteinExistence type="predicted"/>
<dbReference type="FunFam" id="2.10.25.10:FF:000321">
    <property type="entry name" value="Protein delta homolog 1"/>
    <property type="match status" value="1"/>
</dbReference>
<dbReference type="Pfam" id="PF12661">
    <property type="entry name" value="hEGF"/>
    <property type="match status" value="5"/>
</dbReference>
<dbReference type="GO" id="GO:0045597">
    <property type="term" value="P:positive regulation of cell differentiation"/>
    <property type="evidence" value="ECO:0007669"/>
    <property type="project" value="UniProtKB-ARBA"/>
</dbReference>
<feature type="domain" description="EGF-like" evidence="7">
    <location>
        <begin position="171"/>
        <end position="204"/>
    </location>
</feature>
<dbReference type="PROSITE" id="PS50026">
    <property type="entry name" value="EGF_3"/>
    <property type="match status" value="13"/>
</dbReference>
<feature type="domain" description="EGF-like" evidence="7">
    <location>
        <begin position="671"/>
        <end position="709"/>
    </location>
</feature>
<dbReference type="InterPro" id="IPR018097">
    <property type="entry name" value="EGF_Ca-bd_CS"/>
</dbReference>
<feature type="disulfide bond" evidence="6">
    <location>
        <begin position="699"/>
        <end position="708"/>
    </location>
</feature>
<dbReference type="SUPFAM" id="SSF57184">
    <property type="entry name" value="Growth factor receptor domain"/>
    <property type="match status" value="1"/>
</dbReference>
<evidence type="ECO:0000313" key="8">
    <source>
        <dbReference type="Ensembl" id="ENSPREP00000033301.1"/>
    </source>
</evidence>
<feature type="domain" description="EGF-like" evidence="7">
    <location>
        <begin position="348"/>
        <end position="385"/>
    </location>
</feature>
<reference evidence="9" key="1">
    <citation type="submission" date="2013-11" db="EMBL/GenBank/DDBJ databases">
        <title>The genomic landscape of the Guanapo guppy.</title>
        <authorList>
            <person name="Kuenstner A."/>
            <person name="Dreyer C."/>
        </authorList>
    </citation>
    <scope>NUCLEOTIDE SEQUENCE</scope>
    <source>
        <strain evidence="9">Guanapo</strain>
    </source>
</reference>
<dbReference type="GO" id="GO:0060218">
    <property type="term" value="P:hematopoietic stem cell differentiation"/>
    <property type="evidence" value="ECO:0007669"/>
    <property type="project" value="UniProtKB-ARBA"/>
</dbReference>
<dbReference type="PRINTS" id="PR01983">
    <property type="entry name" value="NOTCH"/>
</dbReference>
<dbReference type="SUPFAM" id="SSF57196">
    <property type="entry name" value="EGF/Laminin"/>
    <property type="match status" value="9"/>
</dbReference>
<keyword evidence="3" id="KW-0677">Repeat</keyword>
<reference evidence="8" key="2">
    <citation type="submission" date="2025-08" db="UniProtKB">
        <authorList>
            <consortium name="Ensembl"/>
        </authorList>
    </citation>
    <scope>IDENTIFICATION</scope>
    <source>
        <strain evidence="8">Guanapo</strain>
    </source>
</reference>
<feature type="domain" description="EGF-like" evidence="7">
    <location>
        <begin position="247"/>
        <end position="283"/>
    </location>
</feature>
<feature type="disulfide bond" evidence="6">
    <location>
        <begin position="317"/>
        <end position="334"/>
    </location>
</feature>
<dbReference type="PRINTS" id="PR00010">
    <property type="entry name" value="EGFBLOOD"/>
</dbReference>
<feature type="domain" description="EGF-like" evidence="7">
    <location>
        <begin position="308"/>
        <end position="346"/>
    </location>
</feature>
<feature type="domain" description="EGF-like" evidence="7">
    <location>
        <begin position="518"/>
        <end position="553"/>
    </location>
</feature>
<evidence type="ECO:0000256" key="3">
    <source>
        <dbReference type="ARBA" id="ARBA00022737"/>
    </source>
</evidence>
<keyword evidence="9" id="KW-1185">Reference proteome</keyword>
<keyword evidence="5" id="KW-0325">Glycoprotein</keyword>
<dbReference type="InterPro" id="IPR013032">
    <property type="entry name" value="EGF-like_CS"/>
</dbReference>
<keyword evidence="1 6" id="KW-0245">EGF-like domain</keyword>
<evidence type="ECO:0000256" key="1">
    <source>
        <dbReference type="ARBA" id="ARBA00022536"/>
    </source>
</evidence>
<dbReference type="PROSITE" id="PS00022">
    <property type="entry name" value="EGF_1"/>
    <property type="match status" value="9"/>
</dbReference>
<protein>
    <recommendedName>
        <fullName evidence="7">EGF-like domain-containing protein</fullName>
    </recommendedName>
</protein>
<feature type="disulfide bond" evidence="6">
    <location>
        <begin position="434"/>
        <end position="443"/>
    </location>
</feature>